<name>E6QPY3_9ZZZZ</name>
<accession>E6QPY3</accession>
<gene>
    <name evidence="1" type="ORF">CARN7_0029</name>
</gene>
<dbReference type="AlphaFoldDB" id="E6QPY3"/>
<sequence>MQDPILEKMQQLMNKYKGLQPVSALDSAPDDSLLPVLNDIVQLGDAVLTLRGKLADQGISNALVEQIMQGLTAQIETQLAPLLTEQIQQAVARSVAESIQSLHTQLGVLVHDSVHSTLTQHGFANSRND</sequence>
<protein>
    <submittedName>
        <fullName evidence="1">Uncharacterized protein</fullName>
    </submittedName>
</protein>
<reference evidence="1" key="1">
    <citation type="submission" date="2009-10" db="EMBL/GenBank/DDBJ databases">
        <title>Diversity of trophic interactions inside an arsenic-rich microbial ecosystem.</title>
        <authorList>
            <person name="Bertin P.N."/>
            <person name="Heinrich-Salmeron A."/>
            <person name="Pelletier E."/>
            <person name="Goulhen-Chollet F."/>
            <person name="Arsene-Ploetze F."/>
            <person name="Gallien S."/>
            <person name="Calteau A."/>
            <person name="Vallenet D."/>
            <person name="Casiot C."/>
            <person name="Chane-Woon-Ming B."/>
            <person name="Giloteaux L."/>
            <person name="Barakat M."/>
            <person name="Bonnefoy V."/>
            <person name="Bruneel O."/>
            <person name="Chandler M."/>
            <person name="Cleiss J."/>
            <person name="Duran R."/>
            <person name="Elbaz-Poulichet F."/>
            <person name="Fonknechten N."/>
            <person name="Lauga B."/>
            <person name="Mornico D."/>
            <person name="Ortet P."/>
            <person name="Schaeffer C."/>
            <person name="Siguier P."/>
            <person name="Alexander Thil Smith A."/>
            <person name="Van Dorsselaer A."/>
            <person name="Weissenbach J."/>
            <person name="Medigue C."/>
            <person name="Le Paslier D."/>
        </authorList>
    </citation>
    <scope>NUCLEOTIDE SEQUENCE</scope>
</reference>
<dbReference type="EMBL" id="CABR01000025">
    <property type="protein sequence ID" value="CBI09304.1"/>
    <property type="molecule type" value="Genomic_DNA"/>
</dbReference>
<evidence type="ECO:0000313" key="1">
    <source>
        <dbReference type="EMBL" id="CBI09304.1"/>
    </source>
</evidence>
<organism evidence="1">
    <name type="scientific">mine drainage metagenome</name>
    <dbReference type="NCBI Taxonomy" id="410659"/>
    <lineage>
        <taxon>unclassified sequences</taxon>
        <taxon>metagenomes</taxon>
        <taxon>ecological metagenomes</taxon>
    </lineage>
</organism>
<proteinExistence type="predicted"/>
<comment type="caution">
    <text evidence="1">The sequence shown here is derived from an EMBL/GenBank/DDBJ whole genome shotgun (WGS) entry which is preliminary data.</text>
</comment>